<keyword evidence="6 15" id="KW-0679">Respiratory chain</keyword>
<dbReference type="InterPro" id="IPR050269">
    <property type="entry name" value="ComplexI_Subunit6"/>
</dbReference>
<evidence type="ECO:0000256" key="12">
    <source>
        <dbReference type="ARBA" id="ARBA00023128"/>
    </source>
</evidence>
<geneLocation type="mitochondrion" evidence="17"/>
<evidence type="ECO:0000256" key="15">
    <source>
        <dbReference type="RuleBase" id="RU004430"/>
    </source>
</evidence>
<keyword evidence="9 15" id="KW-0249">Electron transport</keyword>
<dbReference type="InterPro" id="IPR001457">
    <property type="entry name" value="NADH_UbQ/plastoQ_OxRdtase_su6"/>
</dbReference>
<evidence type="ECO:0000256" key="5">
    <source>
        <dbReference type="ARBA" id="ARBA00022448"/>
    </source>
</evidence>
<evidence type="ECO:0000256" key="8">
    <source>
        <dbReference type="ARBA" id="ARBA00022967"/>
    </source>
</evidence>
<dbReference type="PANTHER" id="PTHR11435">
    <property type="entry name" value="NADH UBIQUINONE OXIDOREDUCTASE SUBUNIT ND6"/>
    <property type="match status" value="1"/>
</dbReference>
<dbReference type="Pfam" id="PF00499">
    <property type="entry name" value="Oxidored_q3"/>
    <property type="match status" value="1"/>
</dbReference>
<evidence type="ECO:0000256" key="7">
    <source>
        <dbReference type="ARBA" id="ARBA00022692"/>
    </source>
</evidence>
<evidence type="ECO:0000256" key="10">
    <source>
        <dbReference type="ARBA" id="ARBA00022989"/>
    </source>
</evidence>
<keyword evidence="16" id="KW-0732">Signal</keyword>
<proteinExistence type="inferred from homology"/>
<keyword evidence="12 15" id="KW-0496">Mitochondrion</keyword>
<evidence type="ECO:0000256" key="4">
    <source>
        <dbReference type="ARBA" id="ARBA00021095"/>
    </source>
</evidence>
<comment type="catalytic activity">
    <reaction evidence="14 15">
        <text>a ubiquinone + NADH + 5 H(+)(in) = a ubiquinol + NAD(+) + 4 H(+)(out)</text>
        <dbReference type="Rhea" id="RHEA:29091"/>
        <dbReference type="Rhea" id="RHEA-COMP:9565"/>
        <dbReference type="Rhea" id="RHEA-COMP:9566"/>
        <dbReference type="ChEBI" id="CHEBI:15378"/>
        <dbReference type="ChEBI" id="CHEBI:16389"/>
        <dbReference type="ChEBI" id="CHEBI:17976"/>
        <dbReference type="ChEBI" id="CHEBI:57540"/>
        <dbReference type="ChEBI" id="CHEBI:57945"/>
        <dbReference type="EC" id="7.1.1.2"/>
    </reaction>
</comment>
<dbReference type="GO" id="GO:0008137">
    <property type="term" value="F:NADH dehydrogenase (ubiquinone) activity"/>
    <property type="evidence" value="ECO:0007669"/>
    <property type="project" value="UniProtKB-UniRule"/>
</dbReference>
<protein>
    <recommendedName>
        <fullName evidence="4 15">NADH-ubiquinone oxidoreductase chain 6</fullName>
        <ecNumber evidence="3 15">7.1.1.2</ecNumber>
    </recommendedName>
</protein>
<keyword evidence="13 15" id="KW-0472">Membrane</keyword>
<dbReference type="GO" id="GO:0031966">
    <property type="term" value="C:mitochondrial membrane"/>
    <property type="evidence" value="ECO:0007669"/>
    <property type="project" value="UniProtKB-SubCell"/>
</dbReference>
<sequence>MSYLVFLLCLCLVFGLVLVAANPSPYFGAAGLMLSAAVGCMVLVEFGGSFVSLVLFLIYLGGMLVVFAYSVALASDYYPETWGNWFVGAYLGGYLLLLMVMWEELGKGEFSVFGVGGGDALGMFVLRGDIVGVSLLYSVGGGMLLIGGYSLLLTLFVVLELTRGHVRGGLRVV</sequence>
<dbReference type="CTD" id="4541"/>
<evidence type="ECO:0000256" key="3">
    <source>
        <dbReference type="ARBA" id="ARBA00012944"/>
    </source>
</evidence>
<evidence type="ECO:0000256" key="14">
    <source>
        <dbReference type="ARBA" id="ARBA00049551"/>
    </source>
</evidence>
<gene>
    <name evidence="17" type="primary">ND6</name>
</gene>
<feature type="chain" id="PRO_5002943787" description="NADH-ubiquinone oxidoreductase chain 6" evidence="16">
    <location>
        <begin position="22"/>
        <end position="173"/>
    </location>
</feature>
<accession>C4T8F9</accession>
<evidence type="ECO:0000256" key="11">
    <source>
        <dbReference type="ARBA" id="ARBA00023027"/>
    </source>
</evidence>
<feature type="transmembrane region" description="Helical" evidence="15">
    <location>
        <begin position="29"/>
        <end position="46"/>
    </location>
</feature>
<feature type="transmembrane region" description="Helical" evidence="15">
    <location>
        <begin position="134"/>
        <end position="159"/>
    </location>
</feature>
<evidence type="ECO:0000256" key="16">
    <source>
        <dbReference type="SAM" id="SignalP"/>
    </source>
</evidence>
<dbReference type="PANTHER" id="PTHR11435:SF1">
    <property type="entry name" value="NADH-UBIQUINONE OXIDOREDUCTASE CHAIN 6"/>
    <property type="match status" value="1"/>
</dbReference>
<comment type="subcellular location">
    <subcellularLocation>
        <location evidence="1 15">Mitochondrion membrane</location>
        <topology evidence="1 15">Multi-pass membrane protein</topology>
    </subcellularLocation>
</comment>
<keyword evidence="8 15" id="KW-1278">Translocase</keyword>
<name>C4T8F9_POLMR</name>
<keyword evidence="7 15" id="KW-0812">Transmembrane</keyword>
<feature type="signal peptide" evidence="16">
    <location>
        <begin position="1"/>
        <end position="21"/>
    </location>
</feature>
<feature type="transmembrane region" description="Helical" evidence="15">
    <location>
        <begin position="110"/>
        <end position="128"/>
    </location>
</feature>
<dbReference type="EC" id="7.1.1.2" evidence="3 15"/>
<evidence type="ECO:0000256" key="6">
    <source>
        <dbReference type="ARBA" id="ARBA00022660"/>
    </source>
</evidence>
<dbReference type="AlphaFoldDB" id="C4T8F9"/>
<comment type="function">
    <text evidence="15">Core subunit of the mitochondrial membrane respiratory chain NADH dehydrogenase (Complex I) which catalyzes electron transfer from NADH through the respiratory chain, using ubiquinone as an electron acceptor. Essential for the catalytic activity and assembly of complex I.</text>
</comment>
<dbReference type="EMBL" id="AB266749">
    <property type="protein sequence ID" value="BAH70471.1"/>
    <property type="molecule type" value="Genomic_DNA"/>
</dbReference>
<comment type="similarity">
    <text evidence="2 15">Belongs to the complex I subunit 6 family.</text>
</comment>
<evidence type="ECO:0000256" key="2">
    <source>
        <dbReference type="ARBA" id="ARBA00005698"/>
    </source>
</evidence>
<dbReference type="GeneID" id="7996651"/>
<evidence type="ECO:0000256" key="9">
    <source>
        <dbReference type="ARBA" id="ARBA00022982"/>
    </source>
</evidence>
<keyword evidence="11 15" id="KW-0520">NAD</keyword>
<keyword evidence="10 15" id="KW-1133">Transmembrane helix</keyword>
<feature type="transmembrane region" description="Helical" evidence="15">
    <location>
        <begin position="85"/>
        <end position="103"/>
    </location>
</feature>
<dbReference type="RefSeq" id="YP_002970991.1">
    <property type="nucleotide sequence ID" value="NC_012839.1"/>
</dbReference>
<feature type="transmembrane region" description="Helical" evidence="15">
    <location>
        <begin position="53"/>
        <end position="73"/>
    </location>
</feature>
<organism evidence="17">
    <name type="scientific">Polychrus marmoratus</name>
    <name type="common">Common monkey lizard</name>
    <dbReference type="NCBI Taxonomy" id="38934"/>
    <lineage>
        <taxon>Eukaryota</taxon>
        <taxon>Metazoa</taxon>
        <taxon>Chordata</taxon>
        <taxon>Craniata</taxon>
        <taxon>Vertebrata</taxon>
        <taxon>Euteleostomi</taxon>
        <taxon>Lepidosauria</taxon>
        <taxon>Squamata</taxon>
        <taxon>Bifurcata</taxon>
        <taxon>Unidentata</taxon>
        <taxon>Episquamata</taxon>
        <taxon>Toxicofera</taxon>
        <taxon>Iguania</taxon>
        <taxon>Polychrotidae</taxon>
        <taxon>Polychrus</taxon>
    </lineage>
</organism>
<keyword evidence="5 15" id="KW-0813">Transport</keyword>
<evidence type="ECO:0000256" key="13">
    <source>
        <dbReference type="ARBA" id="ARBA00023136"/>
    </source>
</evidence>
<evidence type="ECO:0000313" key="17">
    <source>
        <dbReference type="EMBL" id="BAH70471.1"/>
    </source>
</evidence>
<evidence type="ECO:0000256" key="1">
    <source>
        <dbReference type="ARBA" id="ARBA00004225"/>
    </source>
</evidence>
<reference evidence="17" key="1">
    <citation type="journal article" date="2009" name="Gene">
        <title>Mitogenomic perspectives into iguanid phylogeny and biogeography: Gondwanan vicariance for the origin of Madagascan oplurines.</title>
        <authorList>
            <person name="Okajima Y."/>
            <person name="Kumazawa Y."/>
        </authorList>
    </citation>
    <scope>NUCLEOTIDE SEQUENCE</scope>
</reference>
<keyword evidence="15" id="KW-0830">Ubiquinone</keyword>